<name>A0AAE0C9Z6_9CHLO</name>
<sequence>MTSTLCRYRVRLHRSLCCAWGDLCIYPGGISELDPVTLDAVLHSLGAATRWFTGRLTHWSAVPQAATVDIVVTVPLWTLTPSSSTSGSGSTPLFWWYAEMCFDLNMVFNLIYAFYFDSYNNLQSGLLAQCLSVV</sequence>
<comment type="caution">
    <text evidence="1">The sequence shown here is derived from an EMBL/GenBank/DDBJ whole genome shotgun (WGS) entry which is preliminary data.</text>
</comment>
<organism evidence="1 2">
    <name type="scientific">Cymbomonas tetramitiformis</name>
    <dbReference type="NCBI Taxonomy" id="36881"/>
    <lineage>
        <taxon>Eukaryota</taxon>
        <taxon>Viridiplantae</taxon>
        <taxon>Chlorophyta</taxon>
        <taxon>Pyramimonadophyceae</taxon>
        <taxon>Pyramimonadales</taxon>
        <taxon>Pyramimonadaceae</taxon>
        <taxon>Cymbomonas</taxon>
    </lineage>
</organism>
<accession>A0AAE0C9Z6</accession>
<evidence type="ECO:0000313" key="1">
    <source>
        <dbReference type="EMBL" id="KAK3250444.1"/>
    </source>
</evidence>
<keyword evidence="2" id="KW-1185">Reference proteome</keyword>
<evidence type="ECO:0000313" key="2">
    <source>
        <dbReference type="Proteomes" id="UP001190700"/>
    </source>
</evidence>
<dbReference type="EMBL" id="LGRX02026708">
    <property type="protein sequence ID" value="KAK3250444.1"/>
    <property type="molecule type" value="Genomic_DNA"/>
</dbReference>
<dbReference type="AlphaFoldDB" id="A0AAE0C9Z6"/>
<dbReference type="Proteomes" id="UP001190700">
    <property type="component" value="Unassembled WGS sequence"/>
</dbReference>
<reference evidence="1 2" key="1">
    <citation type="journal article" date="2015" name="Genome Biol. Evol.">
        <title>Comparative Genomics of a Bacterivorous Green Alga Reveals Evolutionary Causalities and Consequences of Phago-Mixotrophic Mode of Nutrition.</title>
        <authorList>
            <person name="Burns J.A."/>
            <person name="Paasch A."/>
            <person name="Narechania A."/>
            <person name="Kim E."/>
        </authorList>
    </citation>
    <scope>NUCLEOTIDE SEQUENCE [LARGE SCALE GENOMIC DNA]</scope>
    <source>
        <strain evidence="1 2">PLY_AMNH</strain>
    </source>
</reference>
<protein>
    <submittedName>
        <fullName evidence="1">Uncharacterized protein</fullName>
    </submittedName>
</protein>
<gene>
    <name evidence="1" type="ORF">CYMTET_40174</name>
</gene>
<proteinExistence type="predicted"/>